<organism evidence="1">
    <name type="scientific">Zea mays</name>
    <name type="common">Maize</name>
    <dbReference type="NCBI Taxonomy" id="4577"/>
    <lineage>
        <taxon>Eukaryota</taxon>
        <taxon>Viridiplantae</taxon>
        <taxon>Streptophyta</taxon>
        <taxon>Embryophyta</taxon>
        <taxon>Tracheophyta</taxon>
        <taxon>Spermatophyta</taxon>
        <taxon>Magnoliopsida</taxon>
        <taxon>Liliopsida</taxon>
        <taxon>Poales</taxon>
        <taxon>Poaceae</taxon>
        <taxon>PACMAD clade</taxon>
        <taxon>Panicoideae</taxon>
        <taxon>Andropogonodae</taxon>
        <taxon>Andropogoneae</taxon>
        <taxon>Tripsacinae</taxon>
        <taxon>Zea</taxon>
    </lineage>
</organism>
<evidence type="ECO:0000313" key="1">
    <source>
        <dbReference type="EMBL" id="AQK51884.1"/>
    </source>
</evidence>
<protein>
    <submittedName>
        <fullName evidence="1">Uncharacterized protein</fullName>
    </submittedName>
</protein>
<reference evidence="1" key="1">
    <citation type="submission" date="2015-12" db="EMBL/GenBank/DDBJ databases">
        <title>Update maize B73 reference genome by single molecule sequencing technologies.</title>
        <authorList>
            <consortium name="Maize Genome Sequencing Project"/>
            <person name="Ware D."/>
        </authorList>
    </citation>
    <scope>NUCLEOTIDE SEQUENCE</scope>
    <source>
        <tissue evidence="1">Seedling</tissue>
    </source>
</reference>
<dbReference type="EMBL" id="CM000780">
    <property type="protein sequence ID" value="AQK51884.1"/>
    <property type="molecule type" value="Genomic_DNA"/>
</dbReference>
<gene>
    <name evidence="1" type="ORF">ZEAMMB73_Zm00001d050083</name>
</gene>
<proteinExistence type="predicted"/>
<dbReference type="AlphaFoldDB" id="A0A1D6PZP1"/>
<sequence>MAAPMAKEQLLKQSLQAKELRTLYLSPRIQFLSLVKATCFCMELLEFGSSSCMGMVQDFAALDGLLAKDRMSFGDFEDELIHLETWRHVLNNHLL</sequence>
<accession>A0A1D6PZP1</accession>
<name>A0A1D6PZP1_MAIZE</name>